<protein>
    <submittedName>
        <fullName evidence="2">Membrane protein</fullName>
    </submittedName>
</protein>
<evidence type="ECO:0000313" key="2">
    <source>
        <dbReference type="EMBL" id="AKH37861.1"/>
    </source>
</evidence>
<accession>A0A0F7KEF3</accession>
<sequence length="147" mass="15468">MSTIFIALLSGLIFGIGLIWSQMANPAKVLAFLDMTGSWDPSLAFVMLGAISVGIVAFALARRHGRTFLGSSISLPTSRVIDKRLVLGSLAFGIGWGMAGVCPGPGLVLVGSGSLHGMVFVAAMLLGMAIFELVERYRARQAKQQDG</sequence>
<organism evidence="2 4">
    <name type="scientific">Nitrosomonas communis</name>
    <dbReference type="NCBI Taxonomy" id="44574"/>
    <lineage>
        <taxon>Bacteria</taxon>
        <taxon>Pseudomonadati</taxon>
        <taxon>Pseudomonadota</taxon>
        <taxon>Betaproteobacteria</taxon>
        <taxon>Nitrosomonadales</taxon>
        <taxon>Nitrosomonadaceae</taxon>
        <taxon>Nitrosomonas</taxon>
    </lineage>
</organism>
<keyword evidence="4" id="KW-1185">Reference proteome</keyword>
<evidence type="ECO:0000313" key="5">
    <source>
        <dbReference type="Proteomes" id="UP000324176"/>
    </source>
</evidence>
<dbReference type="Proteomes" id="UP000034156">
    <property type="component" value="Chromosome"/>
</dbReference>
<dbReference type="RefSeq" id="WP_046849931.1">
    <property type="nucleotide sequence ID" value="NZ_CP011451.1"/>
</dbReference>
<reference evidence="2 4" key="2">
    <citation type="journal article" date="2016" name="Genome Announc.">
        <title>Genome Sequence of Nitrosomonas communis Strain Nm2, a Mesophilic Ammonia-Oxidizing Bacterium Isolated from Mediterranean Soil.</title>
        <authorList>
            <person name="Kozlowski J.A."/>
            <person name="Kits K.D."/>
            <person name="Stein L.Y."/>
        </authorList>
    </citation>
    <scope>NUCLEOTIDE SEQUENCE [LARGE SCALE GENOMIC DNA]</scope>
    <source>
        <strain evidence="2 4">Nm2</strain>
    </source>
</reference>
<reference evidence="4" key="1">
    <citation type="submission" date="2015-05" db="EMBL/GenBank/DDBJ databases">
        <title>Draft genome of Nitrosomonas communis strain Nm2.</title>
        <authorList>
            <person name="Kozlowski J.A."/>
            <person name="Kits K.D."/>
            <person name="Stein L.Y."/>
        </authorList>
    </citation>
    <scope>NUCLEOTIDE SEQUENCE [LARGE SCALE GENOMIC DNA]</scope>
    <source>
        <strain evidence="4">Nm2</strain>
    </source>
</reference>
<feature type="transmembrane region" description="Helical" evidence="1">
    <location>
        <begin position="42"/>
        <end position="61"/>
    </location>
</feature>
<feature type="transmembrane region" description="Helical" evidence="1">
    <location>
        <begin position="115"/>
        <end position="134"/>
    </location>
</feature>
<evidence type="ECO:0000256" key="1">
    <source>
        <dbReference type="SAM" id="Phobius"/>
    </source>
</evidence>
<dbReference type="Proteomes" id="UP000324176">
    <property type="component" value="Unassembled WGS sequence"/>
</dbReference>
<reference evidence="3 5" key="3">
    <citation type="submission" date="2019-07" db="EMBL/GenBank/DDBJ databases">
        <title>Active sludge and wastewater microbial communities from Klosterneuburg, Austria.</title>
        <authorList>
            <person name="Wagner M."/>
        </authorList>
    </citation>
    <scope>NUCLEOTIDE SEQUENCE [LARGE SCALE GENOMIC DNA]</scope>
    <source>
        <strain evidence="3 5">Nm2</strain>
    </source>
</reference>
<dbReference type="Pfam" id="PF20398">
    <property type="entry name" value="DUF6691"/>
    <property type="match status" value="1"/>
</dbReference>
<evidence type="ECO:0000313" key="4">
    <source>
        <dbReference type="Proteomes" id="UP000034156"/>
    </source>
</evidence>
<dbReference type="EMBL" id="CP011451">
    <property type="protein sequence ID" value="AKH37861.1"/>
    <property type="molecule type" value="Genomic_DNA"/>
</dbReference>
<name>A0A0F7KEF3_9PROT</name>
<feature type="transmembrane region" description="Helical" evidence="1">
    <location>
        <begin position="85"/>
        <end position="109"/>
    </location>
</feature>
<keyword evidence="1" id="KW-0812">Transmembrane</keyword>
<evidence type="ECO:0000313" key="3">
    <source>
        <dbReference type="EMBL" id="TYP92860.1"/>
    </source>
</evidence>
<keyword evidence="1" id="KW-0472">Membrane</keyword>
<dbReference type="InterPro" id="IPR046513">
    <property type="entry name" value="DUF6691"/>
</dbReference>
<dbReference type="KEGG" id="nco:AAW31_08625"/>
<gene>
    <name evidence="2" type="ORF">AAW31_08625</name>
    <name evidence="3" type="ORF">BCL69_100559</name>
</gene>
<dbReference type="OrthoDB" id="9790409at2"/>
<proteinExistence type="predicted"/>
<dbReference type="AlphaFoldDB" id="A0A0F7KEF3"/>
<keyword evidence="1" id="KW-1133">Transmembrane helix</keyword>
<dbReference type="PATRIC" id="fig|44574.3.peg.2103"/>
<dbReference type="EMBL" id="VNHT01000005">
    <property type="protein sequence ID" value="TYP92860.1"/>
    <property type="molecule type" value="Genomic_DNA"/>
</dbReference>